<proteinExistence type="predicted"/>
<keyword evidence="3" id="KW-1185">Reference proteome</keyword>
<evidence type="ECO:0000313" key="3">
    <source>
        <dbReference type="Proteomes" id="UP000194236"/>
    </source>
</evidence>
<evidence type="ECO:0000256" key="1">
    <source>
        <dbReference type="SAM" id="MobiDB-lite"/>
    </source>
</evidence>
<protein>
    <submittedName>
        <fullName evidence="2">Uncharacterized protein</fullName>
    </submittedName>
</protein>
<sequence>MVPISTIDQQLLLEANLAKQNRSVSVDNGQLSKNAQQIWQQLQQQQEPQFTNTQSQTGSGRPIGLENFVNSWPDSSTTSAVINGTFDFSDLK</sequence>
<dbReference type="Proteomes" id="UP000194236">
    <property type="component" value="Unassembled WGS sequence"/>
</dbReference>
<evidence type="ECO:0000313" key="2">
    <source>
        <dbReference type="EMBL" id="OTF78514.1"/>
    </source>
</evidence>
<reference evidence="2 3" key="1">
    <citation type="submission" date="2017-03" db="EMBL/GenBank/DDBJ databases">
        <title>Genome Survey of Euroglyphus maynei.</title>
        <authorList>
            <person name="Arlian L.G."/>
            <person name="Morgan M.S."/>
            <person name="Rider S.D."/>
        </authorList>
    </citation>
    <scope>NUCLEOTIDE SEQUENCE [LARGE SCALE GENOMIC DNA]</scope>
    <source>
        <strain evidence="2">Arlian Lab</strain>
        <tissue evidence="2">Whole body</tissue>
    </source>
</reference>
<organism evidence="2 3">
    <name type="scientific">Euroglyphus maynei</name>
    <name type="common">Mayne's house dust mite</name>
    <dbReference type="NCBI Taxonomy" id="6958"/>
    <lineage>
        <taxon>Eukaryota</taxon>
        <taxon>Metazoa</taxon>
        <taxon>Ecdysozoa</taxon>
        <taxon>Arthropoda</taxon>
        <taxon>Chelicerata</taxon>
        <taxon>Arachnida</taxon>
        <taxon>Acari</taxon>
        <taxon>Acariformes</taxon>
        <taxon>Sarcoptiformes</taxon>
        <taxon>Astigmata</taxon>
        <taxon>Psoroptidia</taxon>
        <taxon>Analgoidea</taxon>
        <taxon>Pyroglyphidae</taxon>
        <taxon>Pyroglyphinae</taxon>
        <taxon>Euroglyphus</taxon>
    </lineage>
</organism>
<feature type="compositionally biased region" description="Polar residues" evidence="1">
    <location>
        <begin position="68"/>
        <end position="77"/>
    </location>
</feature>
<name>A0A1Y3BER2_EURMA</name>
<dbReference type="EMBL" id="MUJZ01027591">
    <property type="protein sequence ID" value="OTF78514.1"/>
    <property type="molecule type" value="Genomic_DNA"/>
</dbReference>
<comment type="caution">
    <text evidence="2">The sequence shown here is derived from an EMBL/GenBank/DDBJ whole genome shotgun (WGS) entry which is preliminary data.</text>
</comment>
<feature type="compositionally biased region" description="Low complexity" evidence="1">
    <location>
        <begin position="43"/>
        <end position="56"/>
    </location>
</feature>
<dbReference type="AlphaFoldDB" id="A0A1Y3BER2"/>
<feature type="non-terminal residue" evidence="2">
    <location>
        <position position="92"/>
    </location>
</feature>
<feature type="region of interest" description="Disordered" evidence="1">
    <location>
        <begin position="43"/>
        <end position="77"/>
    </location>
</feature>
<gene>
    <name evidence="2" type="ORF">BLA29_014592</name>
</gene>
<accession>A0A1Y3BER2</accession>